<sequence>MKHELPFQGDWAPLGARLRTAESFHSPGEGPLSIVGTMIEKGTELPTKPSEKKRVRFHSVEVREYTQCLGDNPSCSVGPPISLDWNYHPHPESYALEDYEDHWRCKKGESGFRRSEENRIRLLLSLGYNYQDLLRADVEKTRDQLQRMSTAGMEITFKEVNDIFLNIRRKYLMKIQSEDDSEVIVSSAQA</sequence>
<reference evidence="1" key="1">
    <citation type="submission" date="2021-01" db="EMBL/GenBank/DDBJ databases">
        <authorList>
            <person name="Corre E."/>
            <person name="Pelletier E."/>
            <person name="Niang G."/>
            <person name="Scheremetjew M."/>
            <person name="Finn R."/>
            <person name="Kale V."/>
            <person name="Holt S."/>
            <person name="Cochrane G."/>
            <person name="Meng A."/>
            <person name="Brown T."/>
            <person name="Cohen L."/>
        </authorList>
    </citation>
    <scope>NUCLEOTIDE SEQUENCE</scope>
    <source>
        <strain evidence="1">Grunow 1884</strain>
    </source>
</reference>
<proteinExistence type="predicted"/>
<gene>
    <name evidence="1" type="ORF">OSIN01602_LOCUS18599</name>
</gene>
<accession>A0A7S2A3E3</accession>
<evidence type="ECO:0000313" key="1">
    <source>
        <dbReference type="EMBL" id="CAD9356754.1"/>
    </source>
</evidence>
<dbReference type="EMBL" id="HBGO01032291">
    <property type="protein sequence ID" value="CAD9356754.1"/>
    <property type="molecule type" value="Transcribed_RNA"/>
</dbReference>
<dbReference type="AlphaFoldDB" id="A0A7S2A3E3"/>
<organism evidence="1">
    <name type="scientific">Trieres chinensis</name>
    <name type="common">Marine centric diatom</name>
    <name type="synonym">Odontella sinensis</name>
    <dbReference type="NCBI Taxonomy" id="1514140"/>
    <lineage>
        <taxon>Eukaryota</taxon>
        <taxon>Sar</taxon>
        <taxon>Stramenopiles</taxon>
        <taxon>Ochrophyta</taxon>
        <taxon>Bacillariophyta</taxon>
        <taxon>Mediophyceae</taxon>
        <taxon>Biddulphiophycidae</taxon>
        <taxon>Eupodiscales</taxon>
        <taxon>Parodontellaceae</taxon>
        <taxon>Trieres</taxon>
    </lineage>
</organism>
<protein>
    <submittedName>
        <fullName evidence="1">Uncharacterized protein</fullName>
    </submittedName>
</protein>
<name>A0A7S2A3E3_TRICV</name>